<evidence type="ECO:0000256" key="1">
    <source>
        <dbReference type="ARBA" id="ARBA00001913"/>
    </source>
</evidence>
<accession>A0ABT4J7P2</accession>
<feature type="domain" description="Peptidase M10 serralysin C-terminal" evidence="7">
    <location>
        <begin position="235"/>
        <end position="386"/>
    </location>
</feature>
<dbReference type="PANTHER" id="PTHR38340">
    <property type="entry name" value="S-LAYER PROTEIN"/>
    <property type="match status" value="1"/>
</dbReference>
<dbReference type="Gene3D" id="3.40.390.10">
    <property type="entry name" value="Collagenase (Catalytic Domain)"/>
    <property type="match status" value="1"/>
</dbReference>
<dbReference type="SUPFAM" id="SSF51120">
    <property type="entry name" value="beta-Roll"/>
    <property type="match status" value="5"/>
</dbReference>
<evidence type="ECO:0000259" key="6">
    <source>
        <dbReference type="Pfam" id="PF04151"/>
    </source>
</evidence>
<dbReference type="Pfam" id="PF08548">
    <property type="entry name" value="Peptidase_M10_C"/>
    <property type="match status" value="1"/>
</dbReference>
<evidence type="ECO:0000313" key="8">
    <source>
        <dbReference type="EMBL" id="MCZ0963135.1"/>
    </source>
</evidence>
<sequence>MPTSIQNSEDWWINDQTPDNPYGKSEDYDAFLDYLGALNRSLTPAIAAEPLRINVHELNDHPDYKAAAIGALALWSSVTPLKFEIVDDAPFDSTTDWMEVVSPELGELDDGSAYSADRYVSIGQRFHDTEPNKTDIGGYVFDSFVHEFGHEFGLNHPGLYNYSGPGGVQINYLNNATWIYDRQQYSVMSYFDGIDVGETTRWSPSTPLMADIEAVIRRFFSTVDANGQRTYQTINLNTGDNNYGFNSTEYGYELTSSGMQHDIGFVIHDTGGDDTIDFSGSTAGTILDLRAGQFSSVNGHSNNVSIFAGHNADQTEYHIEKGIGSRFADIMIGNDGANVLDGRGGADRMAGNGGDDVYFVDSAEDIVREESDGGNDTIIVMTEGLDIGTVANVENIIYSGGTVPDPQDDGDDDPAGDDGLPLADILVGDQGNDTLDGGAGGNTIFGLGGDDLITGGRDSLASRDINNTIAVEDLDDQTESDDGDDALYGGRGDDTIIGGAGADTLDGGNGDDLLRGQDGIDVFRGGAGRDTVDFSMESPFQLLVNLETNVASGGTASGDTFDSIENLIGSDDRIDRFIGTSAANHFRGQGGGDYFNGRSGNDVLDGGNDGDILYGEGGHDTIIGGAGQDYLDGGHGTDTVVYTGSSAAVRIDLAGGSASGGDADGPVQIVGRGTVIRHDILAGFENAVGSYFDDHISGSDAANALFGGSGDDTLSGGFGADTLTGGAGRDTADYAYATGGVRIDLAGGRSARDIYVSIENAAGSGFKDRLDGNGAANVLTGQGGDDDLRGGRGDDTLFGDFGDRGEAVPRPGIGSGYATLGPDATNNSIATAFDISDNFSLVADPDIFDSTTVLHTTVNATGTGAGGYYRIDLAAGTVITIDIDGIADPDVHDSWVRLLDGDGNIIAENDDGGGDPGSTSSRDSSTVFTIKETGTYYILEGSWSPEVPGDGWSDSVPEGSTYELNVSVEFPPEPVEPGVSGQDTLRGGGGSDLLDGGLAADTLIGGEGEDSFRFSTALGDDNVDRIRDFDIADDLILLAEDIFDGIGAVGALAFGAFHSSSTGAAHDASDRIVYNSANGILSYDADGSGQEEAIRFARLNTDLSLSAEDFYVV</sequence>
<evidence type="ECO:0000256" key="4">
    <source>
        <dbReference type="ARBA" id="ARBA00022737"/>
    </source>
</evidence>
<evidence type="ECO:0000313" key="9">
    <source>
        <dbReference type="Proteomes" id="UP001149822"/>
    </source>
</evidence>
<dbReference type="Gene3D" id="2.150.10.10">
    <property type="entry name" value="Serralysin-like metalloprotease, C-terminal"/>
    <property type="match status" value="5"/>
</dbReference>
<dbReference type="EMBL" id="JAPTYD010000029">
    <property type="protein sequence ID" value="MCZ0963135.1"/>
    <property type="molecule type" value="Genomic_DNA"/>
</dbReference>
<evidence type="ECO:0000256" key="2">
    <source>
        <dbReference type="ARBA" id="ARBA00004613"/>
    </source>
</evidence>
<proteinExistence type="predicted"/>
<dbReference type="Pfam" id="PF00353">
    <property type="entry name" value="HemolysinCabind"/>
    <property type="match status" value="8"/>
</dbReference>
<evidence type="ECO:0000256" key="5">
    <source>
        <dbReference type="SAM" id="MobiDB-lite"/>
    </source>
</evidence>
<dbReference type="InterPro" id="IPR001343">
    <property type="entry name" value="Hemolysn_Ca-bd"/>
</dbReference>
<dbReference type="InterPro" id="IPR007280">
    <property type="entry name" value="Peptidase_C_arc/bac"/>
</dbReference>
<keyword evidence="9" id="KW-1185">Reference proteome</keyword>
<comment type="caution">
    <text evidence="8">The sequence shown here is derived from an EMBL/GenBank/DDBJ whole genome shotgun (WGS) entry which is preliminary data.</text>
</comment>
<dbReference type="InterPro" id="IPR024079">
    <property type="entry name" value="MetalloPept_cat_dom_sf"/>
</dbReference>
<keyword evidence="3" id="KW-0964">Secreted</keyword>
<dbReference type="PROSITE" id="PS00330">
    <property type="entry name" value="HEMOLYSIN_CALCIUM"/>
    <property type="match status" value="6"/>
</dbReference>
<reference evidence="8" key="1">
    <citation type="submission" date="2022-12" db="EMBL/GenBank/DDBJ databases">
        <title>Paracoccus sp. EF6 isolated from a lake water.</title>
        <authorList>
            <person name="Liu H."/>
        </authorList>
    </citation>
    <scope>NUCLEOTIDE SEQUENCE</scope>
    <source>
        <strain evidence="8">EF6</strain>
    </source>
</reference>
<protein>
    <submittedName>
        <fullName evidence="8">M10 family metallopeptidase C-terminal domain-containing protein</fullName>
    </submittedName>
</protein>
<evidence type="ECO:0000256" key="3">
    <source>
        <dbReference type="ARBA" id="ARBA00022525"/>
    </source>
</evidence>
<feature type="domain" description="Peptidase C-terminal archaeal/bacterial" evidence="6">
    <location>
        <begin position="868"/>
        <end position="938"/>
    </location>
</feature>
<feature type="region of interest" description="Disordered" evidence="5">
    <location>
        <begin position="398"/>
        <end position="423"/>
    </location>
</feature>
<evidence type="ECO:0000259" key="7">
    <source>
        <dbReference type="Pfam" id="PF08548"/>
    </source>
</evidence>
<keyword evidence="4" id="KW-0677">Repeat</keyword>
<comment type="subcellular location">
    <subcellularLocation>
        <location evidence="2">Secreted</location>
    </subcellularLocation>
</comment>
<comment type="cofactor">
    <cofactor evidence="1">
        <name>Ca(2+)</name>
        <dbReference type="ChEBI" id="CHEBI:29108"/>
    </cofactor>
</comment>
<dbReference type="PANTHER" id="PTHR38340:SF1">
    <property type="entry name" value="S-LAYER PROTEIN"/>
    <property type="match status" value="1"/>
</dbReference>
<dbReference type="InterPro" id="IPR013858">
    <property type="entry name" value="Peptidase_M10B_C"/>
</dbReference>
<name>A0ABT4J7P2_9RHOB</name>
<dbReference type="RefSeq" id="WP_268943198.1">
    <property type="nucleotide sequence ID" value="NZ_JAPTYD010000029.1"/>
</dbReference>
<feature type="compositionally biased region" description="Acidic residues" evidence="5">
    <location>
        <begin position="406"/>
        <end position="416"/>
    </location>
</feature>
<dbReference type="SUPFAM" id="SSF55486">
    <property type="entry name" value="Metalloproteases ('zincins'), catalytic domain"/>
    <property type="match status" value="1"/>
</dbReference>
<gene>
    <name evidence="8" type="ORF">OU682_16080</name>
</gene>
<organism evidence="8 9">
    <name type="scientific">Paracoccus benzoatiresistens</name>
    <dbReference type="NCBI Taxonomy" id="2997341"/>
    <lineage>
        <taxon>Bacteria</taxon>
        <taxon>Pseudomonadati</taxon>
        <taxon>Pseudomonadota</taxon>
        <taxon>Alphaproteobacteria</taxon>
        <taxon>Rhodobacterales</taxon>
        <taxon>Paracoccaceae</taxon>
        <taxon>Paracoccus</taxon>
    </lineage>
</organism>
<dbReference type="InterPro" id="IPR011049">
    <property type="entry name" value="Serralysin-like_metalloprot_C"/>
</dbReference>
<dbReference type="Pfam" id="PF04151">
    <property type="entry name" value="PPC"/>
    <property type="match status" value="1"/>
</dbReference>
<dbReference type="Proteomes" id="UP001149822">
    <property type="component" value="Unassembled WGS sequence"/>
</dbReference>
<dbReference type="InterPro" id="IPR050557">
    <property type="entry name" value="RTX_toxin/Mannuronan_C5-epim"/>
</dbReference>
<dbReference type="InterPro" id="IPR018511">
    <property type="entry name" value="Hemolysin-typ_Ca-bd_CS"/>
</dbReference>
<dbReference type="PRINTS" id="PR00313">
    <property type="entry name" value="CABNDNGRPT"/>
</dbReference>